<proteinExistence type="predicted"/>
<name>C9ZNV3_TRYB9</name>
<dbReference type="RefSeq" id="XP_011773368.1">
    <property type="nucleotide sequence ID" value="XM_011775066.1"/>
</dbReference>
<evidence type="ECO:0000313" key="2">
    <source>
        <dbReference type="EMBL" id="CBH11081.1"/>
    </source>
</evidence>
<keyword evidence="1" id="KW-1133">Transmembrane helix</keyword>
<dbReference type="KEGG" id="tbg:TbgDal_V2190"/>
<feature type="transmembrane region" description="Helical" evidence="1">
    <location>
        <begin position="47"/>
        <end position="72"/>
    </location>
</feature>
<dbReference type="Proteomes" id="UP000002316">
    <property type="component" value="Chromosome 5"/>
</dbReference>
<protein>
    <submittedName>
        <fullName evidence="2">Uncharacterized protein</fullName>
    </submittedName>
</protein>
<dbReference type="AlphaFoldDB" id="C9ZNV3"/>
<feature type="transmembrane region" description="Helical" evidence="1">
    <location>
        <begin position="21"/>
        <end position="41"/>
    </location>
</feature>
<accession>C9ZNV3</accession>
<sequence length="120" mass="14212">MVNTSDSKQHLPKKNYTSYGAIIICRQVLFITVIIIINVIFCESCGWLYLFYFVVTFPYSAVTETCFVDYVIHNFVITYVFELIDVDKRCHSIMHFYWFISLPEEDASIFLFFRNLNGFI</sequence>
<gene>
    <name evidence="2" type="ORF">TbgDal_V2190</name>
</gene>
<reference evidence="3" key="1">
    <citation type="journal article" date="2010" name="PLoS Negl. Trop. Dis.">
        <title>The genome sequence of Trypanosoma brucei gambiense, causative agent of chronic human african trypanosomiasis.</title>
        <authorList>
            <person name="Jackson A.P."/>
            <person name="Sanders M."/>
            <person name="Berry A."/>
            <person name="McQuillan J."/>
            <person name="Aslett M.A."/>
            <person name="Quail M.A."/>
            <person name="Chukualim B."/>
            <person name="Capewell P."/>
            <person name="MacLeod A."/>
            <person name="Melville S.E."/>
            <person name="Gibson W."/>
            <person name="Barry J.D."/>
            <person name="Berriman M."/>
            <person name="Hertz-Fowler C."/>
        </authorList>
    </citation>
    <scope>NUCLEOTIDE SEQUENCE [LARGE SCALE GENOMIC DNA]</scope>
    <source>
        <strain evidence="3">MHOM/CI/86/DAL972</strain>
    </source>
</reference>
<keyword evidence="1" id="KW-0472">Membrane</keyword>
<dbReference type="EMBL" id="FN554968">
    <property type="protein sequence ID" value="CBH11081.1"/>
    <property type="molecule type" value="Genomic_DNA"/>
</dbReference>
<evidence type="ECO:0000313" key="3">
    <source>
        <dbReference type="Proteomes" id="UP000002316"/>
    </source>
</evidence>
<keyword evidence="1" id="KW-0812">Transmembrane</keyword>
<dbReference type="GeneID" id="23861203"/>
<evidence type="ECO:0000256" key="1">
    <source>
        <dbReference type="SAM" id="Phobius"/>
    </source>
</evidence>
<organism evidence="2 3">
    <name type="scientific">Trypanosoma brucei gambiense (strain MHOM/CI/86/DAL972)</name>
    <dbReference type="NCBI Taxonomy" id="679716"/>
    <lineage>
        <taxon>Eukaryota</taxon>
        <taxon>Discoba</taxon>
        <taxon>Euglenozoa</taxon>
        <taxon>Kinetoplastea</taxon>
        <taxon>Metakinetoplastina</taxon>
        <taxon>Trypanosomatida</taxon>
        <taxon>Trypanosomatidae</taxon>
        <taxon>Trypanosoma</taxon>
    </lineage>
</organism>